<keyword evidence="4" id="KW-0472">Membrane</keyword>
<dbReference type="GO" id="GO:0016020">
    <property type="term" value="C:membrane"/>
    <property type="evidence" value="ECO:0007669"/>
    <property type="project" value="InterPro"/>
</dbReference>
<dbReference type="SUPFAM" id="SSF56176">
    <property type="entry name" value="FAD-binding/transporter-associated domain-like"/>
    <property type="match status" value="1"/>
</dbReference>
<feature type="transmembrane region" description="Helical" evidence="4">
    <location>
        <begin position="6"/>
        <end position="23"/>
    </location>
</feature>
<reference evidence="7" key="1">
    <citation type="submission" date="2016-11" db="EMBL/GenBank/DDBJ databases">
        <authorList>
            <person name="Varghese N."/>
            <person name="Submissions S."/>
        </authorList>
    </citation>
    <scope>NUCLEOTIDE SEQUENCE [LARGE SCALE GENOMIC DNA]</scope>
    <source>
        <strain evidence="7">DSM 1811</strain>
    </source>
</reference>
<dbReference type="InterPro" id="IPR036318">
    <property type="entry name" value="FAD-bd_PCMH-like_sf"/>
</dbReference>
<dbReference type="OrthoDB" id="9768764at2"/>
<keyword evidence="4" id="KW-1133">Transmembrane helix</keyword>
<dbReference type="InterPro" id="IPR007173">
    <property type="entry name" value="ALO_C"/>
</dbReference>
<dbReference type="InterPro" id="IPR006094">
    <property type="entry name" value="Oxid_FAD_bind_N"/>
</dbReference>
<keyword evidence="3" id="KW-0560">Oxidoreductase</keyword>
<dbReference type="Gene3D" id="3.30.465.10">
    <property type="match status" value="1"/>
</dbReference>
<keyword evidence="1" id="KW-0285">Flavoprotein</keyword>
<dbReference type="InterPro" id="IPR016166">
    <property type="entry name" value="FAD-bd_PCMH"/>
</dbReference>
<dbReference type="Pfam" id="PF01565">
    <property type="entry name" value="FAD_binding_4"/>
    <property type="match status" value="1"/>
</dbReference>
<dbReference type="InterPro" id="IPR016169">
    <property type="entry name" value="FAD-bd_PCMH_sub2"/>
</dbReference>
<keyword evidence="2" id="KW-0274">FAD</keyword>
<keyword evidence="7" id="KW-1185">Reference proteome</keyword>
<dbReference type="GO" id="GO:0003885">
    <property type="term" value="F:D-arabinono-1,4-lactone oxidase activity"/>
    <property type="evidence" value="ECO:0007669"/>
    <property type="project" value="InterPro"/>
</dbReference>
<protein>
    <submittedName>
        <fullName evidence="6">FAD/FMN-containing dehydrogenase</fullName>
    </submittedName>
</protein>
<gene>
    <name evidence="6" type="ORF">SAMN05444366_1834</name>
</gene>
<dbReference type="STRING" id="29534.SAMN05444366_1834"/>
<evidence type="ECO:0000259" key="5">
    <source>
        <dbReference type="PROSITE" id="PS51387"/>
    </source>
</evidence>
<proteinExistence type="predicted"/>
<dbReference type="EMBL" id="FRBY01000002">
    <property type="protein sequence ID" value="SHL86397.1"/>
    <property type="molecule type" value="Genomic_DNA"/>
</dbReference>
<feature type="domain" description="FAD-binding PCMH-type" evidence="5">
    <location>
        <begin position="78"/>
        <end position="249"/>
    </location>
</feature>
<sequence>MKKIYRFIQLLFVCLLKIIQFLYAGIKKAIRFINRKKRRAIPFYGFLLFVLYIFLLIQFSGDSKFDTTIDNKTLNDITQINPIQVNQIIKPKTVNEIVYAIKNTTGPISIGGGKYSMGGQTAFENSLHIDMRSFNKIVRIDTTKKQITVQAGIRWRDIQTVIDPLNLSIKIMQTYSNFTVGGAISVNCHGRYVGYGPIISSVLELKIITANGAIIIANRKVNQDVFYATIGGYGGIGVIAEATLQLVDNEKVERFHDVMPIEEYKAYFDKNIRNNDKVVFQNGNLYPPKYDKIMSISWEKTTRPLTDTDRLIDENENYWLESNLSGVVSWGNSGKWIREYTIDPLYFIPKTVRWRNKEASYDVKELEPSSREKSTYVLQEYFIPVENIKAFIPKMGAIFQNNKVNVINVSLRHALPDHESYLSWANREVFAFVIYYKQGTNPEAKEQVKKWTLEMTDAILSENGTWYLPYQPHATVEQFQKGYPNSGKYFDLKNKLDPDQRFTNKLLDKYNPYTKDNLAHQKKKIKEYFRAEEQTVLTVPEWYLVYNPKEYTDYLKSGKNSSDFPFYKSIDEYWKLYDRSIKLTSKAYPENSEYKTMLQVIGVSMTMEYGLKIIYENTTGRFFSLFAEDKISKQEEIIIEAQKAYSDFVYQTAWYEFEFLSWVKKVWSASDNSDCSTLRKWERTMLFTMEFSFKAFYSKLIEWGAKSSYETPSNLIYLIVSNTDTITESKDLKIIKKGNGDKMIITVTRWAIFTTEMKKLANQDVKIYEISGNDEIAVSTIMKKSQDLNLDGGKLLYQSSIVTDDHLKRNVCFIPVEQLLPFIKKAESENVTIEHVYDY</sequence>
<dbReference type="AlphaFoldDB" id="A0A1M7E3W4"/>
<dbReference type="Proteomes" id="UP000184121">
    <property type="component" value="Unassembled WGS sequence"/>
</dbReference>
<dbReference type="InterPro" id="IPR016164">
    <property type="entry name" value="FAD-linked_Oxase-like_C"/>
</dbReference>
<dbReference type="GO" id="GO:0080049">
    <property type="term" value="F:L-gulono-1,4-lactone dehydrogenase activity"/>
    <property type="evidence" value="ECO:0007669"/>
    <property type="project" value="TreeGrafter"/>
</dbReference>
<evidence type="ECO:0000313" key="7">
    <source>
        <dbReference type="Proteomes" id="UP000184121"/>
    </source>
</evidence>
<feature type="transmembrane region" description="Helical" evidence="4">
    <location>
        <begin position="43"/>
        <end position="61"/>
    </location>
</feature>
<dbReference type="InterPro" id="IPR010031">
    <property type="entry name" value="FAD_lactone_oxidase-like"/>
</dbReference>
<dbReference type="SUPFAM" id="SSF55103">
    <property type="entry name" value="FAD-linked oxidases, C-terminal domain"/>
    <property type="match status" value="1"/>
</dbReference>
<keyword evidence="4" id="KW-0812">Transmembrane</keyword>
<evidence type="ECO:0000256" key="4">
    <source>
        <dbReference type="SAM" id="Phobius"/>
    </source>
</evidence>
<dbReference type="PROSITE" id="PS51387">
    <property type="entry name" value="FAD_PCMH"/>
    <property type="match status" value="1"/>
</dbReference>
<name>A0A1M7E3W4_9FLAO</name>
<organism evidence="6 7">
    <name type="scientific">Flavobacterium saccharophilum</name>
    <dbReference type="NCBI Taxonomy" id="29534"/>
    <lineage>
        <taxon>Bacteria</taxon>
        <taxon>Pseudomonadati</taxon>
        <taxon>Bacteroidota</taxon>
        <taxon>Flavobacteriia</taxon>
        <taxon>Flavobacteriales</taxon>
        <taxon>Flavobacteriaceae</taxon>
        <taxon>Flavobacterium</taxon>
    </lineage>
</organism>
<dbReference type="GO" id="GO:0071949">
    <property type="term" value="F:FAD binding"/>
    <property type="evidence" value="ECO:0007669"/>
    <property type="project" value="InterPro"/>
</dbReference>
<dbReference type="PANTHER" id="PTHR43762:SF1">
    <property type="entry name" value="D-ARABINONO-1,4-LACTONE OXIDASE"/>
    <property type="match status" value="1"/>
</dbReference>
<evidence type="ECO:0000256" key="3">
    <source>
        <dbReference type="ARBA" id="ARBA00023002"/>
    </source>
</evidence>
<evidence type="ECO:0000313" key="6">
    <source>
        <dbReference type="EMBL" id="SHL86397.1"/>
    </source>
</evidence>
<accession>A0A1M7E3W4</accession>
<evidence type="ECO:0000256" key="2">
    <source>
        <dbReference type="ARBA" id="ARBA00022827"/>
    </source>
</evidence>
<dbReference type="Pfam" id="PF04030">
    <property type="entry name" value="ALO"/>
    <property type="match status" value="1"/>
</dbReference>
<evidence type="ECO:0000256" key="1">
    <source>
        <dbReference type="ARBA" id="ARBA00022630"/>
    </source>
</evidence>
<dbReference type="PANTHER" id="PTHR43762">
    <property type="entry name" value="L-GULONOLACTONE OXIDASE"/>
    <property type="match status" value="1"/>
</dbReference>
<dbReference type="RefSeq" id="WP_072971228.1">
    <property type="nucleotide sequence ID" value="NZ_FRBY01000002.1"/>
</dbReference>